<evidence type="ECO:0000313" key="3">
    <source>
        <dbReference type="EMBL" id="VVE85915.1"/>
    </source>
</evidence>
<reference evidence="3 4" key="1">
    <citation type="submission" date="2019-08" db="EMBL/GenBank/DDBJ databases">
        <authorList>
            <person name="Peeters C."/>
        </authorList>
    </citation>
    <scope>NUCLEOTIDE SEQUENCE [LARGE SCALE GENOMIC DNA]</scope>
    <source>
        <strain evidence="3 4">LMG 31121</strain>
    </source>
</reference>
<name>A0A5E5BLI0_9BURK</name>
<dbReference type="Pfam" id="PF03050">
    <property type="entry name" value="DDE_Tnp_IS66"/>
    <property type="match status" value="1"/>
</dbReference>
<feature type="domain" description="Transposase IS66 central" evidence="1">
    <location>
        <begin position="1"/>
        <end position="159"/>
    </location>
</feature>
<dbReference type="InterPro" id="IPR004291">
    <property type="entry name" value="Transposase_IS66_central"/>
</dbReference>
<dbReference type="Proteomes" id="UP000335538">
    <property type="component" value="Unassembled WGS sequence"/>
</dbReference>
<dbReference type="PANTHER" id="PTHR33678">
    <property type="entry name" value="BLL1576 PROTEIN"/>
    <property type="match status" value="1"/>
</dbReference>
<dbReference type="InterPro" id="IPR039552">
    <property type="entry name" value="IS66_C"/>
</dbReference>
<sequence>MTEGYELYHGIAREHELVHLGCWAHVRRGFIKAEESVPKAARPPDLLATRFITMIGKLFAAEARSATWGPERRQRLRARYSTHILAVLQGMLVDHLSSVVPSSQLGRALHYMQGQWPKPVRYVENGNWPISNNLRENAIRPFVIGRKGWLFSDTVAGAHASANLYSLVETCKANGIDPYRYLLWLFKKLPLSTTADDFAALTPWSMPLAAMP</sequence>
<dbReference type="EMBL" id="CABPSR010000046">
    <property type="protein sequence ID" value="VVE85915.1"/>
    <property type="molecule type" value="Genomic_DNA"/>
</dbReference>
<proteinExistence type="predicted"/>
<dbReference type="InterPro" id="IPR052344">
    <property type="entry name" value="Transposase-related"/>
</dbReference>
<feature type="domain" description="Transposase IS66 C-terminal" evidence="2">
    <location>
        <begin position="166"/>
        <end position="204"/>
    </location>
</feature>
<gene>
    <name evidence="3" type="ORF">PSP31121_05548</name>
</gene>
<evidence type="ECO:0000259" key="1">
    <source>
        <dbReference type="Pfam" id="PF03050"/>
    </source>
</evidence>
<evidence type="ECO:0000313" key="4">
    <source>
        <dbReference type="Proteomes" id="UP000335538"/>
    </source>
</evidence>
<evidence type="ECO:0000259" key="2">
    <source>
        <dbReference type="Pfam" id="PF13817"/>
    </source>
</evidence>
<dbReference type="AlphaFoldDB" id="A0A5E5BLI0"/>
<dbReference type="PANTHER" id="PTHR33678:SF1">
    <property type="entry name" value="BLL1576 PROTEIN"/>
    <property type="match status" value="1"/>
</dbReference>
<organism evidence="3 4">
    <name type="scientific">Pandoraea sputorum</name>
    <dbReference type="NCBI Taxonomy" id="93222"/>
    <lineage>
        <taxon>Bacteria</taxon>
        <taxon>Pseudomonadati</taxon>
        <taxon>Pseudomonadota</taxon>
        <taxon>Betaproteobacteria</taxon>
        <taxon>Burkholderiales</taxon>
        <taxon>Burkholderiaceae</taxon>
        <taxon>Pandoraea</taxon>
    </lineage>
</organism>
<accession>A0A5E5BLI0</accession>
<dbReference type="Pfam" id="PF13817">
    <property type="entry name" value="DDE_Tnp_IS66_C"/>
    <property type="match status" value="1"/>
</dbReference>
<protein>
    <submittedName>
        <fullName evidence="3">Transposase</fullName>
    </submittedName>
</protein>